<dbReference type="InterPro" id="IPR003021">
    <property type="entry name" value="Rad1_Rec1_Rad17"/>
</dbReference>
<comment type="caution">
    <text evidence="6">The sequence shown here is derived from an EMBL/GenBank/DDBJ whole genome shotgun (WGS) entry which is preliminary data.</text>
</comment>
<dbReference type="GO" id="GO:0000077">
    <property type="term" value="P:DNA damage checkpoint signaling"/>
    <property type="evidence" value="ECO:0007669"/>
    <property type="project" value="InterPro"/>
</dbReference>
<dbReference type="InterPro" id="IPR046938">
    <property type="entry name" value="DNA_clamp_sf"/>
</dbReference>
<dbReference type="PRINTS" id="PR01245">
    <property type="entry name" value="RAD1REC1"/>
</dbReference>
<dbReference type="EMBL" id="AZHE01000018">
    <property type="protein sequence ID" value="KHN95960.1"/>
    <property type="molecule type" value="Genomic_DNA"/>
</dbReference>
<evidence type="ECO:0000256" key="5">
    <source>
        <dbReference type="ARBA" id="ARBA00023242"/>
    </source>
</evidence>
<dbReference type="HOGENOM" id="CLU_035332_0_0_1"/>
<keyword evidence="6" id="KW-0269">Exonuclease</keyword>
<dbReference type="Proteomes" id="UP000030816">
    <property type="component" value="Unassembled WGS sequence"/>
</dbReference>
<dbReference type="SUPFAM" id="SSF55979">
    <property type="entry name" value="DNA clamp"/>
    <property type="match status" value="1"/>
</dbReference>
<dbReference type="RefSeq" id="XP_040677026.1">
    <property type="nucleotide sequence ID" value="XM_040824863.1"/>
</dbReference>
<keyword evidence="6" id="KW-0378">Hydrolase</keyword>
<name>A0A0B2WSN1_METAS</name>
<dbReference type="STRING" id="1081103.A0A0B2WSN1"/>
<evidence type="ECO:0000256" key="3">
    <source>
        <dbReference type="ARBA" id="ARBA00022763"/>
    </source>
</evidence>
<keyword evidence="4" id="KW-0234">DNA repair</keyword>
<dbReference type="GeneID" id="63740520"/>
<gene>
    <name evidence="6" type="ORF">MAM_06065</name>
</gene>
<proteinExistence type="inferred from homology"/>
<sequence>MAPEGTPIFRAVATSTRPLYQLLRCINFSPRVHVQITEEGIRFAADHSRVMQGVAFLDKALFSAYSLNLPQTNEEEAADLPNFQISLASFLEVLQIFGAVDVATRAQKAEQDPYRSNLRNYRPDAFSNQALGISGTCTLLYGEAGDAFQVTIEEAGVKTTAGLTTYVPELPDDIPFNREEVAFKIIMPSRSLLDSLAEVSPIAPEKLAIIASKVSPFLSLAGSGDLGSSAVDFARGRDLLETFTITDRWAQTYKFDLIRNSTEAMRIANKVSLRGDAQGVLSLQFMVEMEGGKRSFLDFRFVPFVIYDKEDEDEGEGEGETGIGFEEN</sequence>
<dbReference type="PANTHER" id="PTHR10870:SF0">
    <property type="entry name" value="CELL CYCLE CHECKPOINT PROTEIN RAD1"/>
    <property type="match status" value="1"/>
</dbReference>
<evidence type="ECO:0000313" key="6">
    <source>
        <dbReference type="EMBL" id="KHN95960.1"/>
    </source>
</evidence>
<evidence type="ECO:0000256" key="1">
    <source>
        <dbReference type="ARBA" id="ARBA00004123"/>
    </source>
</evidence>
<dbReference type="Gene3D" id="3.70.10.10">
    <property type="match status" value="1"/>
</dbReference>
<evidence type="ECO:0000313" key="7">
    <source>
        <dbReference type="Proteomes" id="UP000030816"/>
    </source>
</evidence>
<dbReference type="Pfam" id="PF02144">
    <property type="entry name" value="Rad1"/>
    <property type="match status" value="1"/>
</dbReference>
<organism evidence="6 7">
    <name type="scientific">Metarhizium album (strain ARSEF 1941)</name>
    <dbReference type="NCBI Taxonomy" id="1081103"/>
    <lineage>
        <taxon>Eukaryota</taxon>
        <taxon>Fungi</taxon>
        <taxon>Dikarya</taxon>
        <taxon>Ascomycota</taxon>
        <taxon>Pezizomycotina</taxon>
        <taxon>Sordariomycetes</taxon>
        <taxon>Hypocreomycetidae</taxon>
        <taxon>Hypocreales</taxon>
        <taxon>Clavicipitaceae</taxon>
        <taxon>Metarhizium</taxon>
    </lineage>
</organism>
<dbReference type="PRINTS" id="PR01246">
    <property type="entry name" value="RAD1REPAIR"/>
</dbReference>
<keyword evidence="7" id="KW-1185">Reference proteome</keyword>
<accession>A0A0B2WSN1</accession>
<dbReference type="OrthoDB" id="337581at2759"/>
<dbReference type="CDD" id="cd00577">
    <property type="entry name" value="PCNA"/>
    <property type="match status" value="1"/>
</dbReference>
<evidence type="ECO:0000256" key="4">
    <source>
        <dbReference type="ARBA" id="ARBA00023204"/>
    </source>
</evidence>
<evidence type="ECO:0000256" key="2">
    <source>
        <dbReference type="ARBA" id="ARBA00010991"/>
    </source>
</evidence>
<dbReference type="InterPro" id="IPR003011">
    <property type="entry name" value="Cell_cycle_checkpoint_Rad1"/>
</dbReference>
<keyword evidence="6" id="KW-0540">Nuclease</keyword>
<dbReference type="PANTHER" id="PTHR10870">
    <property type="entry name" value="CELL CYCLE CHECKPOINT PROTEIN RAD1"/>
    <property type="match status" value="1"/>
</dbReference>
<keyword evidence="3" id="KW-0227">DNA damage</keyword>
<dbReference type="AlphaFoldDB" id="A0A0B2WSN1"/>
<dbReference type="GO" id="GO:0030896">
    <property type="term" value="C:checkpoint clamp complex"/>
    <property type="evidence" value="ECO:0007669"/>
    <property type="project" value="TreeGrafter"/>
</dbReference>
<comment type="subcellular location">
    <subcellularLocation>
        <location evidence="1">Nucleus</location>
    </subcellularLocation>
</comment>
<comment type="similarity">
    <text evidence="2">Belongs to the rad1 family.</text>
</comment>
<dbReference type="GO" id="GO:0004527">
    <property type="term" value="F:exonuclease activity"/>
    <property type="evidence" value="ECO:0007669"/>
    <property type="project" value="UniProtKB-KW"/>
</dbReference>
<keyword evidence="5" id="KW-0539">Nucleus</keyword>
<dbReference type="GO" id="GO:0006281">
    <property type="term" value="P:DNA repair"/>
    <property type="evidence" value="ECO:0007669"/>
    <property type="project" value="UniProtKB-KW"/>
</dbReference>
<protein>
    <submittedName>
        <fullName evidence="6">DNA repair exonuclease rad1</fullName>
    </submittedName>
</protein>
<reference evidence="6 7" key="1">
    <citation type="journal article" date="2014" name="Proc. Natl. Acad. Sci. U.S.A.">
        <title>Trajectory and genomic determinants of fungal-pathogen speciation and host adaptation.</title>
        <authorList>
            <person name="Hu X."/>
            <person name="Xiao G."/>
            <person name="Zheng P."/>
            <person name="Shang Y."/>
            <person name="Su Y."/>
            <person name="Zhang X."/>
            <person name="Liu X."/>
            <person name="Zhan S."/>
            <person name="St Leger R.J."/>
            <person name="Wang C."/>
        </authorList>
    </citation>
    <scope>NUCLEOTIDE SEQUENCE [LARGE SCALE GENOMIC DNA]</scope>
    <source>
        <strain evidence="6 7">ARSEF 1941</strain>
    </source>
</reference>